<protein>
    <submittedName>
        <fullName evidence="5">GntR family transcriptional regulator</fullName>
    </submittedName>
</protein>
<sequence length="124" mass="14138">MNWKLTEDRPIWIQLVEQLTMLIVSGIYESGSAVPAVRTLATEAGVNPNTMQRALAELENRKLVETRRTAGRIVTEDLSLILSIRKELAYQRTAEFFTSMHALGYTEEQTRELLAAWNKKEESV</sequence>
<keyword evidence="1" id="KW-0805">Transcription regulation</keyword>
<dbReference type="RefSeq" id="WP_120198551.1">
    <property type="nucleotide sequence ID" value="NZ_MCIA01000034.1"/>
</dbReference>
<dbReference type="EMBL" id="MCIA01000034">
    <property type="protein sequence ID" value="RKD28588.1"/>
    <property type="molecule type" value="Genomic_DNA"/>
</dbReference>
<dbReference type="GO" id="GO:0003700">
    <property type="term" value="F:DNA-binding transcription factor activity"/>
    <property type="evidence" value="ECO:0007669"/>
    <property type="project" value="InterPro"/>
</dbReference>
<dbReference type="OrthoDB" id="163333at2"/>
<evidence type="ECO:0000256" key="3">
    <source>
        <dbReference type="ARBA" id="ARBA00023163"/>
    </source>
</evidence>
<gene>
    <name evidence="5" type="ORF">BET01_10240</name>
</gene>
<accession>A0A419STP7</accession>
<dbReference type="InterPro" id="IPR000524">
    <property type="entry name" value="Tscrpt_reg_HTH_GntR"/>
</dbReference>
<dbReference type="PANTHER" id="PTHR38445">
    <property type="entry name" value="HTH-TYPE TRANSCRIPTIONAL REPRESSOR YTRA"/>
    <property type="match status" value="1"/>
</dbReference>
<evidence type="ECO:0000256" key="2">
    <source>
        <dbReference type="ARBA" id="ARBA00023125"/>
    </source>
</evidence>
<evidence type="ECO:0000313" key="5">
    <source>
        <dbReference type="EMBL" id="RKD28588.1"/>
    </source>
</evidence>
<reference evidence="5 6" key="1">
    <citation type="submission" date="2016-08" db="EMBL/GenBank/DDBJ databases">
        <title>A new outlook on sporulation: Clostridium algidixylanolyticum.</title>
        <authorList>
            <person name="Poppleton D.I."/>
            <person name="Gribaldo S."/>
        </authorList>
    </citation>
    <scope>NUCLEOTIDE SEQUENCE [LARGE SCALE GENOMIC DNA]</scope>
    <source>
        <strain evidence="5 6">SPL73</strain>
    </source>
</reference>
<name>A0A419STP7_9FIRM</name>
<comment type="caution">
    <text evidence="5">The sequence shown here is derived from an EMBL/GenBank/DDBJ whole genome shotgun (WGS) entry which is preliminary data.</text>
</comment>
<feature type="domain" description="HTH gntR-type" evidence="4">
    <location>
        <begin position="9"/>
        <end position="77"/>
    </location>
</feature>
<dbReference type="AlphaFoldDB" id="A0A419STP7"/>
<keyword evidence="6" id="KW-1185">Reference proteome</keyword>
<keyword evidence="3" id="KW-0804">Transcription</keyword>
<dbReference type="InterPro" id="IPR036390">
    <property type="entry name" value="WH_DNA-bd_sf"/>
</dbReference>
<dbReference type="PROSITE" id="PS50949">
    <property type="entry name" value="HTH_GNTR"/>
    <property type="match status" value="1"/>
</dbReference>
<keyword evidence="2" id="KW-0238">DNA-binding</keyword>
<dbReference type="InterPro" id="IPR036388">
    <property type="entry name" value="WH-like_DNA-bd_sf"/>
</dbReference>
<evidence type="ECO:0000259" key="4">
    <source>
        <dbReference type="PROSITE" id="PS50949"/>
    </source>
</evidence>
<proteinExistence type="predicted"/>
<dbReference type="GO" id="GO:0003677">
    <property type="term" value="F:DNA binding"/>
    <property type="evidence" value="ECO:0007669"/>
    <property type="project" value="UniProtKB-KW"/>
</dbReference>
<dbReference type="Proteomes" id="UP000284277">
    <property type="component" value="Unassembled WGS sequence"/>
</dbReference>
<dbReference type="SUPFAM" id="SSF46785">
    <property type="entry name" value="Winged helix' DNA-binding domain"/>
    <property type="match status" value="1"/>
</dbReference>
<dbReference type="Pfam" id="PF00392">
    <property type="entry name" value="GntR"/>
    <property type="match status" value="1"/>
</dbReference>
<dbReference type="CDD" id="cd07377">
    <property type="entry name" value="WHTH_GntR"/>
    <property type="match status" value="1"/>
</dbReference>
<dbReference type="PANTHER" id="PTHR38445:SF6">
    <property type="entry name" value="GNTR-FAMILY TRANSCRIPTIONAL REGULATOR"/>
    <property type="match status" value="1"/>
</dbReference>
<organism evidence="5 6">
    <name type="scientific">Lacrimispora algidixylanolytica</name>
    <dbReference type="NCBI Taxonomy" id="94868"/>
    <lineage>
        <taxon>Bacteria</taxon>
        <taxon>Bacillati</taxon>
        <taxon>Bacillota</taxon>
        <taxon>Clostridia</taxon>
        <taxon>Lachnospirales</taxon>
        <taxon>Lachnospiraceae</taxon>
        <taxon>Lacrimispora</taxon>
    </lineage>
</organism>
<evidence type="ECO:0000313" key="6">
    <source>
        <dbReference type="Proteomes" id="UP000284277"/>
    </source>
</evidence>
<dbReference type="Gene3D" id="1.10.10.10">
    <property type="entry name" value="Winged helix-like DNA-binding domain superfamily/Winged helix DNA-binding domain"/>
    <property type="match status" value="1"/>
</dbReference>
<evidence type="ECO:0000256" key="1">
    <source>
        <dbReference type="ARBA" id="ARBA00023015"/>
    </source>
</evidence>
<dbReference type="SMART" id="SM00345">
    <property type="entry name" value="HTH_GNTR"/>
    <property type="match status" value="1"/>
</dbReference>